<protein>
    <submittedName>
        <fullName evidence="3">Excinuclease ABC subunit C</fullName>
    </submittedName>
</protein>
<dbReference type="SUPFAM" id="SSF82771">
    <property type="entry name" value="GIY-YIG endonuclease"/>
    <property type="match status" value="1"/>
</dbReference>
<organism evidence="3 4">
    <name type="scientific">Candidatus Kerfeldbacteria bacterium CG08_land_8_20_14_0_20_40_16</name>
    <dbReference type="NCBI Taxonomy" id="2014244"/>
    <lineage>
        <taxon>Bacteria</taxon>
        <taxon>Candidatus Kerfeldiibacteriota</taxon>
    </lineage>
</organism>
<dbReference type="EMBL" id="PEXU01000061">
    <property type="protein sequence ID" value="PIS42046.1"/>
    <property type="molecule type" value="Genomic_DNA"/>
</dbReference>
<evidence type="ECO:0000256" key="1">
    <source>
        <dbReference type="ARBA" id="ARBA00007435"/>
    </source>
</evidence>
<dbReference type="PROSITE" id="PS50164">
    <property type="entry name" value="GIY_YIG"/>
    <property type="match status" value="1"/>
</dbReference>
<reference evidence="3 4" key="1">
    <citation type="submission" date="2017-09" db="EMBL/GenBank/DDBJ databases">
        <title>Depth-based differentiation of microbial function through sediment-hosted aquifers and enrichment of novel symbionts in the deep terrestrial subsurface.</title>
        <authorList>
            <person name="Probst A.J."/>
            <person name="Ladd B."/>
            <person name="Jarett J.K."/>
            <person name="Geller-Mcgrath D.E."/>
            <person name="Sieber C.M."/>
            <person name="Emerson J.B."/>
            <person name="Anantharaman K."/>
            <person name="Thomas B.C."/>
            <person name="Malmstrom R."/>
            <person name="Stieglmeier M."/>
            <person name="Klingl A."/>
            <person name="Woyke T."/>
            <person name="Ryan C.M."/>
            <person name="Banfield J.F."/>
        </authorList>
    </citation>
    <scope>NUCLEOTIDE SEQUENCE [LARGE SCALE GENOMIC DNA]</scope>
    <source>
        <strain evidence="3">CG08_land_8_20_14_0_20_40_16</strain>
    </source>
</reference>
<dbReference type="CDD" id="cd10449">
    <property type="entry name" value="GIY-YIG_SLX1_like"/>
    <property type="match status" value="1"/>
</dbReference>
<proteinExistence type="inferred from homology"/>
<dbReference type="PANTHER" id="PTHR34477">
    <property type="entry name" value="UPF0213 PROTEIN YHBQ"/>
    <property type="match status" value="1"/>
</dbReference>
<dbReference type="Pfam" id="PF01541">
    <property type="entry name" value="GIY-YIG"/>
    <property type="match status" value="1"/>
</dbReference>
<sequence>MYYLYLLKSKKDKRLYIGFTNNLKRRLKQHNRGEVISTKGRRPLELVYYEAYSSKKDAMKREKNLKLFSKAYYGLKRRLIDTLH</sequence>
<name>A0A2H0YUD1_9BACT</name>
<comment type="caution">
    <text evidence="3">The sequence shown here is derived from an EMBL/GenBank/DDBJ whole genome shotgun (WGS) entry which is preliminary data.</text>
</comment>
<dbReference type="InterPro" id="IPR000305">
    <property type="entry name" value="GIY-YIG_endonuc"/>
</dbReference>
<accession>A0A2H0YUD1</accession>
<feature type="domain" description="GIY-YIG" evidence="2">
    <location>
        <begin position="1"/>
        <end position="75"/>
    </location>
</feature>
<comment type="similarity">
    <text evidence="1">Belongs to the UPF0213 family.</text>
</comment>
<dbReference type="Proteomes" id="UP000231542">
    <property type="component" value="Unassembled WGS sequence"/>
</dbReference>
<dbReference type="InterPro" id="IPR035901">
    <property type="entry name" value="GIY-YIG_endonuc_sf"/>
</dbReference>
<evidence type="ECO:0000259" key="2">
    <source>
        <dbReference type="PROSITE" id="PS50164"/>
    </source>
</evidence>
<dbReference type="AlphaFoldDB" id="A0A2H0YUD1"/>
<gene>
    <name evidence="3" type="ORF">COT24_05640</name>
</gene>
<dbReference type="PANTHER" id="PTHR34477:SF1">
    <property type="entry name" value="UPF0213 PROTEIN YHBQ"/>
    <property type="match status" value="1"/>
</dbReference>
<dbReference type="InterPro" id="IPR050190">
    <property type="entry name" value="UPF0213_domain"/>
</dbReference>
<dbReference type="Gene3D" id="3.40.1440.10">
    <property type="entry name" value="GIY-YIG endonuclease"/>
    <property type="match status" value="1"/>
</dbReference>
<evidence type="ECO:0000313" key="4">
    <source>
        <dbReference type="Proteomes" id="UP000231542"/>
    </source>
</evidence>
<evidence type="ECO:0000313" key="3">
    <source>
        <dbReference type="EMBL" id="PIS42046.1"/>
    </source>
</evidence>